<dbReference type="SUPFAM" id="SSF54506">
    <property type="entry name" value="Diaminopimelate epimerase-like"/>
    <property type="match status" value="1"/>
</dbReference>
<evidence type="ECO:0000313" key="4">
    <source>
        <dbReference type="EMBL" id="GAK55711.1"/>
    </source>
</evidence>
<evidence type="ECO:0000256" key="3">
    <source>
        <dbReference type="PIRSR" id="PIRSR016184-1"/>
    </source>
</evidence>
<proteinExistence type="inferred from homology"/>
<keyword evidence="2" id="KW-0413">Isomerase</keyword>
<name>A0A081BTQ6_VECG1</name>
<evidence type="ECO:0000256" key="2">
    <source>
        <dbReference type="ARBA" id="ARBA00023235"/>
    </source>
</evidence>
<dbReference type="EMBL" id="DF820464">
    <property type="protein sequence ID" value="GAK55711.1"/>
    <property type="molecule type" value="Genomic_DNA"/>
</dbReference>
<dbReference type="PANTHER" id="PTHR13774:SF39">
    <property type="entry name" value="BIOSYNTHESIS PROTEIN, PUTATIVE-RELATED"/>
    <property type="match status" value="1"/>
</dbReference>
<comment type="similarity">
    <text evidence="1">Belongs to the PhzF family.</text>
</comment>
<dbReference type="HOGENOM" id="CLU_048756_0_2_0"/>
<dbReference type="InterPro" id="IPR003719">
    <property type="entry name" value="Phenazine_PhzF-like"/>
</dbReference>
<dbReference type="Pfam" id="PF02567">
    <property type="entry name" value="PhzC-PhzF"/>
    <property type="match status" value="1"/>
</dbReference>
<dbReference type="PANTHER" id="PTHR13774">
    <property type="entry name" value="PHENAZINE BIOSYNTHESIS PROTEIN"/>
    <property type="match status" value="1"/>
</dbReference>
<dbReference type="GO" id="GO:0016853">
    <property type="term" value="F:isomerase activity"/>
    <property type="evidence" value="ECO:0007669"/>
    <property type="project" value="UniProtKB-KW"/>
</dbReference>
<keyword evidence="5" id="KW-1185">Reference proteome</keyword>
<dbReference type="NCBIfam" id="TIGR00654">
    <property type="entry name" value="PhzF_family"/>
    <property type="match status" value="1"/>
</dbReference>
<dbReference type="eggNOG" id="COG0384">
    <property type="taxonomic scope" value="Bacteria"/>
</dbReference>
<dbReference type="Gene3D" id="3.10.310.10">
    <property type="entry name" value="Diaminopimelate Epimerase, Chain A, domain 1"/>
    <property type="match status" value="2"/>
</dbReference>
<organism evidence="4">
    <name type="scientific">Vecturithrix granuli</name>
    <dbReference type="NCBI Taxonomy" id="1499967"/>
    <lineage>
        <taxon>Bacteria</taxon>
        <taxon>Candidatus Moduliflexota</taxon>
        <taxon>Candidatus Vecturitrichia</taxon>
        <taxon>Candidatus Vecturitrichales</taxon>
        <taxon>Candidatus Vecturitrichaceae</taxon>
        <taxon>Candidatus Vecturithrix</taxon>
    </lineage>
</organism>
<gene>
    <name evidence="4" type="ORF">U27_02669</name>
</gene>
<dbReference type="AlphaFoldDB" id="A0A081BTQ6"/>
<evidence type="ECO:0000256" key="1">
    <source>
        <dbReference type="ARBA" id="ARBA00008270"/>
    </source>
</evidence>
<dbReference type="GO" id="GO:0005737">
    <property type="term" value="C:cytoplasm"/>
    <property type="evidence" value="ECO:0007669"/>
    <property type="project" value="TreeGrafter"/>
</dbReference>
<sequence length="302" mass="33128">MKTYRLYQVDAFTSERFRGNPAGVVINADGLSASEMLAIARELNNSETAFVFSPTGPDHDVWVRFFTPRSEVPICGHATIAAHMVRAREMQLPSCTVLQKTGAGILPVEVINDAAGYSILMTQGEINIAEPFEERVQEQIIAALHLSQDELDPRCPIQIASTGYGKVMIGIRRKATLNALAPDFMALCEISRQISCNGYFVFTLDSDIPDILVHGRMFAPISGVPEDPVTGNANGPLGAYLIQHGLVHHNYTQFRFIAQQGEAMGRTGRIAVIVDMEHGRPMKVKIGGQAVIVFQTTIDMDR</sequence>
<evidence type="ECO:0000313" key="5">
    <source>
        <dbReference type="Proteomes" id="UP000030661"/>
    </source>
</evidence>
<dbReference type="Proteomes" id="UP000030661">
    <property type="component" value="Unassembled WGS sequence"/>
</dbReference>
<protein>
    <submittedName>
        <fullName evidence="4">Phenazine biosynthesis protein PhzF family</fullName>
    </submittedName>
</protein>
<feature type="active site" evidence="3">
    <location>
        <position position="47"/>
    </location>
</feature>
<reference evidence="4" key="1">
    <citation type="journal article" date="2015" name="PeerJ">
        <title>First genomic representation of candidate bacterial phylum KSB3 points to enhanced environmental sensing as a trigger of wastewater bulking.</title>
        <authorList>
            <person name="Sekiguchi Y."/>
            <person name="Ohashi A."/>
            <person name="Parks D.H."/>
            <person name="Yamauchi T."/>
            <person name="Tyson G.W."/>
            <person name="Hugenholtz P."/>
        </authorList>
    </citation>
    <scope>NUCLEOTIDE SEQUENCE [LARGE SCALE GENOMIC DNA]</scope>
</reference>
<dbReference type="STRING" id="1499967.U27_02669"/>
<dbReference type="NCBIfam" id="NF007625">
    <property type="entry name" value="PRK10281.1"/>
    <property type="match status" value="1"/>
</dbReference>
<accession>A0A081BTQ6</accession>
<dbReference type="PIRSF" id="PIRSF016184">
    <property type="entry name" value="PhzC_PhzF"/>
    <property type="match status" value="1"/>
</dbReference>